<evidence type="ECO:0000313" key="8">
    <source>
        <dbReference type="EMBL" id="KAJ5552988.1"/>
    </source>
</evidence>
<keyword evidence="2 6" id="KW-0812">Transmembrane</keyword>
<comment type="caution">
    <text evidence="8">The sequence shown here is derived from an EMBL/GenBank/DDBJ whole genome shotgun (WGS) entry which is preliminary data.</text>
</comment>
<evidence type="ECO:0000256" key="2">
    <source>
        <dbReference type="ARBA" id="ARBA00022692"/>
    </source>
</evidence>
<evidence type="ECO:0000256" key="1">
    <source>
        <dbReference type="ARBA" id="ARBA00004141"/>
    </source>
</evidence>
<sequence length="338" mass="37629">MGGINWQQGEALSTGGSALIGVSLTLSVIQILFVIARFYTHSLQHTKCGADDYVMLVAMIGSIAKAVIYVVLVEVAGLGHHVDDLAHPYQNITLTRKGFFALELLDLPLTVTPAKLALLLFYVRIFYVRIFHTRYFQIIPYTIGALVLGLGITVFFQSIFQCNPIESAWDISVYGACVNQITFYHVISPINVLTGLMIVALPIPLVWRLHARRGQKVALTGVFLLSGLGTVASILRMVMYYRISFAQASDVTWFSVKIAMVSIVESAVIIIATCLIEPKSADPLPYEENFIQREVSWSSRPSSLAELEDQRSWILEDEDESPRHHPWVSYEVHITAGI</sequence>
<name>A0AAD6GJU9_9EURO</name>
<comment type="subcellular location">
    <subcellularLocation>
        <location evidence="1">Membrane</location>
        <topology evidence="1">Multi-pass membrane protein</topology>
    </subcellularLocation>
</comment>
<evidence type="ECO:0000256" key="4">
    <source>
        <dbReference type="ARBA" id="ARBA00023136"/>
    </source>
</evidence>
<keyword evidence="3 6" id="KW-1133">Transmembrane helix</keyword>
<reference evidence="8 9" key="1">
    <citation type="journal article" date="2023" name="IMA Fungus">
        <title>Comparative genomic study of the Penicillium genus elucidates a diverse pangenome and 15 lateral gene transfer events.</title>
        <authorList>
            <person name="Petersen C."/>
            <person name="Sorensen T."/>
            <person name="Nielsen M.R."/>
            <person name="Sondergaard T.E."/>
            <person name="Sorensen J.L."/>
            <person name="Fitzpatrick D.A."/>
            <person name="Frisvad J.C."/>
            <person name="Nielsen K.L."/>
        </authorList>
    </citation>
    <scope>NUCLEOTIDE SEQUENCE [LARGE SCALE GENOMIC DNA]</scope>
    <source>
        <strain evidence="8 9">IBT 35679</strain>
    </source>
</reference>
<evidence type="ECO:0000256" key="6">
    <source>
        <dbReference type="SAM" id="Phobius"/>
    </source>
</evidence>
<dbReference type="PANTHER" id="PTHR33048:SF47">
    <property type="entry name" value="INTEGRAL MEMBRANE PROTEIN-RELATED"/>
    <property type="match status" value="1"/>
</dbReference>
<feature type="transmembrane region" description="Helical" evidence="6">
    <location>
        <begin position="107"/>
        <end position="127"/>
    </location>
</feature>
<dbReference type="InterPro" id="IPR049326">
    <property type="entry name" value="Rhodopsin_dom_fungi"/>
</dbReference>
<dbReference type="InterPro" id="IPR052337">
    <property type="entry name" value="SAT4-like"/>
</dbReference>
<dbReference type="GO" id="GO:0016020">
    <property type="term" value="C:membrane"/>
    <property type="evidence" value="ECO:0007669"/>
    <property type="project" value="UniProtKB-SubCell"/>
</dbReference>
<keyword evidence="9" id="KW-1185">Reference proteome</keyword>
<evidence type="ECO:0000259" key="7">
    <source>
        <dbReference type="Pfam" id="PF20684"/>
    </source>
</evidence>
<comment type="similarity">
    <text evidence="5">Belongs to the SAT4 family.</text>
</comment>
<feature type="transmembrane region" description="Helical" evidence="6">
    <location>
        <begin position="253"/>
        <end position="276"/>
    </location>
</feature>
<evidence type="ECO:0000256" key="5">
    <source>
        <dbReference type="ARBA" id="ARBA00038359"/>
    </source>
</evidence>
<dbReference type="AlphaFoldDB" id="A0AAD6GJU9"/>
<feature type="transmembrane region" description="Helical" evidence="6">
    <location>
        <begin position="217"/>
        <end position="241"/>
    </location>
</feature>
<dbReference type="EMBL" id="JAQIZZ010000002">
    <property type="protein sequence ID" value="KAJ5552988.1"/>
    <property type="molecule type" value="Genomic_DNA"/>
</dbReference>
<accession>A0AAD6GJU9</accession>
<gene>
    <name evidence="8" type="ORF">N7494_002366</name>
</gene>
<feature type="transmembrane region" description="Helical" evidence="6">
    <location>
        <begin position="181"/>
        <end position="205"/>
    </location>
</feature>
<dbReference type="Pfam" id="PF20684">
    <property type="entry name" value="Fung_rhodopsin"/>
    <property type="match status" value="1"/>
</dbReference>
<evidence type="ECO:0000256" key="3">
    <source>
        <dbReference type="ARBA" id="ARBA00022989"/>
    </source>
</evidence>
<protein>
    <recommendedName>
        <fullName evidence="7">Rhodopsin domain-containing protein</fullName>
    </recommendedName>
</protein>
<dbReference type="Proteomes" id="UP001220324">
    <property type="component" value="Unassembled WGS sequence"/>
</dbReference>
<feature type="domain" description="Rhodopsin" evidence="7">
    <location>
        <begin position="36"/>
        <end position="276"/>
    </location>
</feature>
<dbReference type="PANTHER" id="PTHR33048">
    <property type="entry name" value="PTH11-LIKE INTEGRAL MEMBRANE PROTEIN (AFU_ORTHOLOGUE AFUA_5G11245)"/>
    <property type="match status" value="1"/>
</dbReference>
<organism evidence="8 9">
    <name type="scientific">Penicillium frequentans</name>
    <dbReference type="NCBI Taxonomy" id="3151616"/>
    <lineage>
        <taxon>Eukaryota</taxon>
        <taxon>Fungi</taxon>
        <taxon>Dikarya</taxon>
        <taxon>Ascomycota</taxon>
        <taxon>Pezizomycotina</taxon>
        <taxon>Eurotiomycetes</taxon>
        <taxon>Eurotiomycetidae</taxon>
        <taxon>Eurotiales</taxon>
        <taxon>Aspergillaceae</taxon>
        <taxon>Penicillium</taxon>
    </lineage>
</organism>
<proteinExistence type="inferred from homology"/>
<keyword evidence="4 6" id="KW-0472">Membrane</keyword>
<feature type="transmembrane region" description="Helical" evidence="6">
    <location>
        <begin position="139"/>
        <end position="161"/>
    </location>
</feature>
<evidence type="ECO:0000313" key="9">
    <source>
        <dbReference type="Proteomes" id="UP001220324"/>
    </source>
</evidence>
<feature type="transmembrane region" description="Helical" evidence="6">
    <location>
        <begin position="20"/>
        <end position="40"/>
    </location>
</feature>
<feature type="transmembrane region" description="Helical" evidence="6">
    <location>
        <begin position="52"/>
        <end position="72"/>
    </location>
</feature>